<dbReference type="Proteomes" id="UP000828941">
    <property type="component" value="Chromosome 5"/>
</dbReference>
<keyword evidence="2" id="KW-1185">Reference proteome</keyword>
<organism evidence="1 2">
    <name type="scientific">Bauhinia variegata</name>
    <name type="common">Purple orchid tree</name>
    <name type="synonym">Phanera variegata</name>
    <dbReference type="NCBI Taxonomy" id="167791"/>
    <lineage>
        <taxon>Eukaryota</taxon>
        <taxon>Viridiplantae</taxon>
        <taxon>Streptophyta</taxon>
        <taxon>Embryophyta</taxon>
        <taxon>Tracheophyta</taxon>
        <taxon>Spermatophyta</taxon>
        <taxon>Magnoliopsida</taxon>
        <taxon>eudicotyledons</taxon>
        <taxon>Gunneridae</taxon>
        <taxon>Pentapetalae</taxon>
        <taxon>rosids</taxon>
        <taxon>fabids</taxon>
        <taxon>Fabales</taxon>
        <taxon>Fabaceae</taxon>
        <taxon>Cercidoideae</taxon>
        <taxon>Cercideae</taxon>
        <taxon>Bauhiniinae</taxon>
        <taxon>Bauhinia</taxon>
    </lineage>
</organism>
<reference evidence="1 2" key="1">
    <citation type="journal article" date="2022" name="DNA Res.">
        <title>Chromosomal-level genome assembly of the orchid tree Bauhinia variegata (Leguminosae; Cercidoideae) supports the allotetraploid origin hypothesis of Bauhinia.</title>
        <authorList>
            <person name="Zhong Y."/>
            <person name="Chen Y."/>
            <person name="Zheng D."/>
            <person name="Pang J."/>
            <person name="Liu Y."/>
            <person name="Luo S."/>
            <person name="Meng S."/>
            <person name="Qian L."/>
            <person name="Wei D."/>
            <person name="Dai S."/>
            <person name="Zhou R."/>
        </authorList>
    </citation>
    <scope>NUCLEOTIDE SEQUENCE [LARGE SCALE GENOMIC DNA]</scope>
    <source>
        <strain evidence="1">BV-YZ2020</strain>
    </source>
</reference>
<evidence type="ECO:0000313" key="2">
    <source>
        <dbReference type="Proteomes" id="UP000828941"/>
    </source>
</evidence>
<evidence type="ECO:0000313" key="1">
    <source>
        <dbReference type="EMBL" id="KAI4345732.1"/>
    </source>
</evidence>
<protein>
    <submittedName>
        <fullName evidence="1">Uncharacterized protein</fullName>
    </submittedName>
</protein>
<comment type="caution">
    <text evidence="1">The sequence shown here is derived from an EMBL/GenBank/DDBJ whole genome shotgun (WGS) entry which is preliminary data.</text>
</comment>
<sequence length="139" mass="15190">MPNEKTSKLRKEIEDRLIAAAASGKDLEETGGEDDGLLDLSDDDFFLSGSSSDEAGAGDEYKSTRLLVTSGKAVSGMSNDEKNQRQISARALMPPPRSSNKHIRISRTGYHQYDIVTQSTTMENWMASSNSFQILTVSP</sequence>
<accession>A0ACB9PAA5</accession>
<proteinExistence type="predicted"/>
<gene>
    <name evidence="1" type="ORF">L6164_012830</name>
</gene>
<name>A0ACB9PAA5_BAUVA</name>
<dbReference type="EMBL" id="CM039430">
    <property type="protein sequence ID" value="KAI4345732.1"/>
    <property type="molecule type" value="Genomic_DNA"/>
</dbReference>